<name>A0A8S4QWE6_9NEOP</name>
<sequence length="69" mass="7650">NGRLCAVPSSPVPHFVKDAASLPQDAVCGVSEYPQENFTFCIEVLLRTETVKGKGQKMVLRNWKESNVE</sequence>
<feature type="non-terminal residue" evidence="1">
    <location>
        <position position="1"/>
    </location>
</feature>
<accession>A0A8S4QWE6</accession>
<comment type="caution">
    <text evidence="1">The sequence shown here is derived from an EMBL/GenBank/DDBJ whole genome shotgun (WGS) entry which is preliminary data.</text>
</comment>
<keyword evidence="2" id="KW-1185">Reference proteome</keyword>
<dbReference type="AlphaFoldDB" id="A0A8S4QWE6"/>
<evidence type="ECO:0000313" key="1">
    <source>
        <dbReference type="EMBL" id="CAH2222893.1"/>
    </source>
</evidence>
<proteinExistence type="predicted"/>
<evidence type="ECO:0000313" key="2">
    <source>
        <dbReference type="Proteomes" id="UP000838756"/>
    </source>
</evidence>
<dbReference type="EMBL" id="CAKXAJ010020515">
    <property type="protein sequence ID" value="CAH2222893.1"/>
    <property type="molecule type" value="Genomic_DNA"/>
</dbReference>
<protein>
    <submittedName>
        <fullName evidence="1">Jg26086 protein</fullName>
    </submittedName>
</protein>
<dbReference type="Proteomes" id="UP000838756">
    <property type="component" value="Unassembled WGS sequence"/>
</dbReference>
<gene>
    <name evidence="1" type="primary">jg26086</name>
    <name evidence="1" type="ORF">PAEG_LOCUS6783</name>
</gene>
<reference evidence="1" key="1">
    <citation type="submission" date="2022-03" db="EMBL/GenBank/DDBJ databases">
        <authorList>
            <person name="Lindestad O."/>
        </authorList>
    </citation>
    <scope>NUCLEOTIDE SEQUENCE</scope>
</reference>
<organism evidence="1 2">
    <name type="scientific">Pararge aegeria aegeria</name>
    <dbReference type="NCBI Taxonomy" id="348720"/>
    <lineage>
        <taxon>Eukaryota</taxon>
        <taxon>Metazoa</taxon>
        <taxon>Ecdysozoa</taxon>
        <taxon>Arthropoda</taxon>
        <taxon>Hexapoda</taxon>
        <taxon>Insecta</taxon>
        <taxon>Pterygota</taxon>
        <taxon>Neoptera</taxon>
        <taxon>Endopterygota</taxon>
        <taxon>Lepidoptera</taxon>
        <taxon>Glossata</taxon>
        <taxon>Ditrysia</taxon>
        <taxon>Papilionoidea</taxon>
        <taxon>Nymphalidae</taxon>
        <taxon>Satyrinae</taxon>
        <taxon>Satyrini</taxon>
        <taxon>Parargina</taxon>
        <taxon>Pararge</taxon>
    </lineage>
</organism>